<dbReference type="OrthoDB" id="4090560at2759"/>
<dbReference type="GeneID" id="34521754"/>
<feature type="coiled-coil region" evidence="1">
    <location>
        <begin position="222"/>
        <end position="249"/>
    </location>
</feature>
<feature type="compositionally biased region" description="Acidic residues" evidence="2">
    <location>
        <begin position="350"/>
        <end position="369"/>
    </location>
</feature>
<keyword evidence="4" id="KW-1185">Reference proteome</keyword>
<evidence type="ECO:0000313" key="3">
    <source>
        <dbReference type="EMBL" id="CDK28376.1"/>
    </source>
</evidence>
<accession>W6MP15</accession>
<protein>
    <submittedName>
        <fullName evidence="3">Uncharacterized protein</fullName>
    </submittedName>
</protein>
<dbReference type="HOGENOM" id="CLU_750204_0_0_1"/>
<dbReference type="AlphaFoldDB" id="W6MP15"/>
<feature type="region of interest" description="Disordered" evidence="2">
    <location>
        <begin position="257"/>
        <end position="369"/>
    </location>
</feature>
<feature type="compositionally biased region" description="Basic and acidic residues" evidence="2">
    <location>
        <begin position="313"/>
        <end position="336"/>
    </location>
</feature>
<organism evidence="3 4">
    <name type="scientific">Kuraishia capsulata CBS 1993</name>
    <dbReference type="NCBI Taxonomy" id="1382522"/>
    <lineage>
        <taxon>Eukaryota</taxon>
        <taxon>Fungi</taxon>
        <taxon>Dikarya</taxon>
        <taxon>Ascomycota</taxon>
        <taxon>Saccharomycotina</taxon>
        <taxon>Pichiomycetes</taxon>
        <taxon>Pichiales</taxon>
        <taxon>Pichiaceae</taxon>
        <taxon>Kuraishia</taxon>
    </lineage>
</organism>
<evidence type="ECO:0000313" key="4">
    <source>
        <dbReference type="Proteomes" id="UP000019384"/>
    </source>
</evidence>
<dbReference type="EMBL" id="HG793129">
    <property type="protein sequence ID" value="CDK28376.1"/>
    <property type="molecule type" value="Genomic_DNA"/>
</dbReference>
<evidence type="ECO:0000256" key="1">
    <source>
        <dbReference type="SAM" id="Coils"/>
    </source>
</evidence>
<reference evidence="3" key="1">
    <citation type="submission" date="2013-12" db="EMBL/GenBank/DDBJ databases">
        <authorList>
            <person name="Genoscope - CEA"/>
        </authorList>
    </citation>
    <scope>NUCLEOTIDE SEQUENCE</scope>
    <source>
        <strain evidence="3">CBS 1993</strain>
    </source>
</reference>
<gene>
    <name evidence="3" type="ORF">KUCA_T00004358001</name>
</gene>
<sequence length="369" mass="42568">MVSSDTLTDYEAYRVTLKESLVTAQALLASTTAFHGHLVAGTVDQIAESELKEFPRLQKQLVRENVGIVKQRDLLKGEIQTVYDGLKVKRARFNPIQDPRLQKIDRLVMENNRVLQEHDSALFNFEVLDSLELDDADDESWVKSLDLSKEDTLAKVQRDVEDLIEGDIEIDEATQNEEREIVDRLKQVISKEQLKRFKLAFMNDKVYSRDRATMTSLNSKWLQKVNKLANFLENDLKVIVDEIDQIKAEDYVNDEKVLVGSGNQDEFEDDDEEDEDDELEPEKAADQEEEKDSEQNVSPERDQEVDQEVNQDVEVRPPTDDRESTREITPDIRDSTEEPDTKDDHMAVDDVQEEAEGEISDYEEEVLEE</sequence>
<reference evidence="3" key="2">
    <citation type="submission" date="2014-02" db="EMBL/GenBank/DDBJ databases">
        <title>Complete DNA sequence of /Kuraishia capsulata/ illustrates novel genomic features among budding yeasts (/Saccharomycotina/).</title>
        <authorList>
            <person name="Morales L."/>
            <person name="Noel B."/>
            <person name="Porcel B."/>
            <person name="Marcet-Houben M."/>
            <person name="Hullo M-F."/>
            <person name="Sacerdot C."/>
            <person name="Tekaia F."/>
            <person name="Leh-Louis V."/>
            <person name="Despons L."/>
            <person name="Khanna V."/>
            <person name="Aury J-M."/>
            <person name="Barbe V."/>
            <person name="Couloux A."/>
            <person name="Labadie K."/>
            <person name="Pelletier E."/>
            <person name="Souciet J-L."/>
            <person name="Boekhout T."/>
            <person name="Gabaldon T."/>
            <person name="Wincker P."/>
            <person name="Dujon B."/>
        </authorList>
    </citation>
    <scope>NUCLEOTIDE SEQUENCE</scope>
    <source>
        <strain evidence="3">CBS 1993</strain>
    </source>
</reference>
<feature type="compositionally biased region" description="Acidic residues" evidence="2">
    <location>
        <begin position="265"/>
        <end position="280"/>
    </location>
</feature>
<name>W6MP15_9ASCO</name>
<proteinExistence type="predicted"/>
<dbReference type="RefSeq" id="XP_022460366.1">
    <property type="nucleotide sequence ID" value="XM_022601084.1"/>
</dbReference>
<dbReference type="Proteomes" id="UP000019384">
    <property type="component" value="Unassembled WGS sequence"/>
</dbReference>
<evidence type="ECO:0000256" key="2">
    <source>
        <dbReference type="SAM" id="MobiDB-lite"/>
    </source>
</evidence>
<keyword evidence="1" id="KW-0175">Coiled coil</keyword>